<comment type="caution">
    <text evidence="7">The sequence shown here is derived from an EMBL/GenBank/DDBJ whole genome shotgun (WGS) entry which is preliminary data.</text>
</comment>
<feature type="region of interest" description="Disordered" evidence="5">
    <location>
        <begin position="122"/>
        <end position="169"/>
    </location>
</feature>
<feature type="compositionally biased region" description="Low complexity" evidence="5">
    <location>
        <begin position="93"/>
        <end position="102"/>
    </location>
</feature>
<reference evidence="7" key="1">
    <citation type="submission" date="2021-10" db="EMBL/GenBank/DDBJ databases">
        <title>De novo Genome Assembly of Clathrus columnatus (Basidiomycota, Fungi) Using Illumina and Nanopore Sequence Data.</title>
        <authorList>
            <person name="Ogiso-Tanaka E."/>
            <person name="Itagaki H."/>
            <person name="Hosoya T."/>
            <person name="Hosaka K."/>
        </authorList>
    </citation>
    <scope>NUCLEOTIDE SEQUENCE</scope>
    <source>
        <strain evidence="7">MO-923</strain>
    </source>
</reference>
<feature type="region of interest" description="Disordered" evidence="5">
    <location>
        <begin position="1"/>
        <end position="36"/>
    </location>
</feature>
<proteinExistence type="predicted"/>
<feature type="region of interest" description="Disordered" evidence="5">
    <location>
        <begin position="273"/>
        <end position="469"/>
    </location>
</feature>
<feature type="region of interest" description="Disordered" evidence="5">
    <location>
        <begin position="211"/>
        <end position="241"/>
    </location>
</feature>
<evidence type="ECO:0000256" key="2">
    <source>
        <dbReference type="ARBA" id="ARBA00022771"/>
    </source>
</evidence>
<feature type="compositionally biased region" description="Acidic residues" evidence="5">
    <location>
        <begin position="55"/>
        <end position="68"/>
    </location>
</feature>
<dbReference type="Proteomes" id="UP001050691">
    <property type="component" value="Unassembled WGS sequence"/>
</dbReference>
<dbReference type="PROSITE" id="PS01358">
    <property type="entry name" value="ZF_RANBP2_1"/>
    <property type="match status" value="1"/>
</dbReference>
<evidence type="ECO:0000256" key="5">
    <source>
        <dbReference type="SAM" id="MobiDB-lite"/>
    </source>
</evidence>
<keyword evidence="1" id="KW-0479">Metal-binding</keyword>
<keyword evidence="3" id="KW-0862">Zinc</keyword>
<organism evidence="7 8">
    <name type="scientific">Clathrus columnatus</name>
    <dbReference type="NCBI Taxonomy" id="1419009"/>
    <lineage>
        <taxon>Eukaryota</taxon>
        <taxon>Fungi</taxon>
        <taxon>Dikarya</taxon>
        <taxon>Basidiomycota</taxon>
        <taxon>Agaricomycotina</taxon>
        <taxon>Agaricomycetes</taxon>
        <taxon>Phallomycetidae</taxon>
        <taxon>Phallales</taxon>
        <taxon>Clathraceae</taxon>
        <taxon>Clathrus</taxon>
    </lineage>
</organism>
<dbReference type="AlphaFoldDB" id="A0AAV5A8T3"/>
<feature type="compositionally biased region" description="Basic and acidic residues" evidence="5">
    <location>
        <begin position="8"/>
        <end position="20"/>
    </location>
</feature>
<evidence type="ECO:0000256" key="4">
    <source>
        <dbReference type="PROSITE-ProRule" id="PRU00322"/>
    </source>
</evidence>
<feature type="compositionally biased region" description="Polar residues" evidence="5">
    <location>
        <begin position="660"/>
        <end position="680"/>
    </location>
</feature>
<name>A0AAV5A8T3_9AGAM</name>
<feature type="compositionally biased region" description="Polar residues" evidence="5">
    <location>
        <begin position="494"/>
        <end position="505"/>
    </location>
</feature>
<dbReference type="EMBL" id="BPWL01000006">
    <property type="protein sequence ID" value="GJJ11024.1"/>
    <property type="molecule type" value="Genomic_DNA"/>
</dbReference>
<gene>
    <name evidence="7" type="ORF">Clacol_005253</name>
</gene>
<evidence type="ECO:0000256" key="3">
    <source>
        <dbReference type="ARBA" id="ARBA00022833"/>
    </source>
</evidence>
<feature type="compositionally biased region" description="Polar residues" evidence="5">
    <location>
        <begin position="552"/>
        <end position="564"/>
    </location>
</feature>
<feature type="compositionally biased region" description="Polar residues" evidence="5">
    <location>
        <begin position="337"/>
        <end position="351"/>
    </location>
</feature>
<sequence length="1014" mass="107857">MPAPSRNEVAEKRRTQRRESSPYNQRGRKDKMAASRGWRPTIWKALTFWRSEDTQSSDEDSDPSEEVAEPNVGENGKDAGTQVQEVVEDGNDADSSSMMNSSIVSEDQVFRQLISPTPRQVRFQLPSPSLNSRRISPFQPGPSVPFTSRRQQPYVAPLPPSSSLNKTGEDPLEKVSQYLDNVIRPRGGEVSGVEAMGLTMLIQSAVKGDYSQQPLEKPPSDHYLLGSNSATSTPSRDVSPNHNPFVFLKPETPLKPTFTTPNTNFAAIFSQPDTTTTTTSSTTKYASSSRSLTRNPNGTVMFQGGSSAKSRYRSSAFGTSSSRKKVTFSRDFGESKIGSSNGISNLTSSTSDGKRRRIDEERSSSAVASSTPFFQTASSSSQTKEFGTGATALNGHGTIGTSRAQAPTSAPVSAPSNIRLGGSNNRFTSTTPVRPSPLRQSMRADSSSPGSPSSNRGTPEAKTNGKIAKQSEAKALAIMTEIIQSASRPKDEQASSLNPDLTNPYDTRPASKRARKSTKPARPPPRPARRTVSAEITPPPQPPRKPTALETIEQSAPSSVQAQSKRVHAEMTGSSPQSHKPKRPSPVIHDVIEIDDDDDDEQPPAKRAKPEKTKPLEPIKESVEIIDIDGDVDMTTPAPASTNNVLRPSEIVEPMESDASDTSKPAVSRTLYPTSLSKASNGFGVTPKKPSPLRNSFQPESDNSTPTNVAPSKPKQPETTTTSLFGSAFTTAPVFPVTSSGESSQVSSPSSSFTSTATTTTATSLFGGSSTFSFGSASSNTSFSSVPKFGASSTEDKILTTTPSTNGFTFSQAPTVSTSSAMVSTGVTKPFQFGTSSSAFFPPTIAAFGKSSKVEDNEEAIKKAVLAVNPFTLPVFRFIIPPVVMDDGHSAERNAALALPVESLPKFSFDAGSVLKPALNVKSQQAASVPSKTEVKGFDWSAAGIKAPASSGWTCSVCSVPNKVSDSKCVCCGENAPVPKTEVKGFDWSAAGMKAPVSSGWTCRVCAVPNKSFE</sequence>
<feature type="region of interest" description="Disordered" evidence="5">
    <location>
        <begin position="49"/>
        <end position="104"/>
    </location>
</feature>
<feature type="compositionally biased region" description="Polar residues" evidence="5">
    <location>
        <begin position="399"/>
        <end position="433"/>
    </location>
</feature>
<evidence type="ECO:0000259" key="6">
    <source>
        <dbReference type="PROSITE" id="PS50199"/>
    </source>
</evidence>
<evidence type="ECO:0000313" key="7">
    <source>
        <dbReference type="EMBL" id="GJJ11024.1"/>
    </source>
</evidence>
<feature type="compositionally biased region" description="Polar residues" evidence="5">
    <location>
        <begin position="693"/>
        <end position="710"/>
    </location>
</feature>
<evidence type="ECO:0000313" key="8">
    <source>
        <dbReference type="Proteomes" id="UP001050691"/>
    </source>
</evidence>
<feature type="region of interest" description="Disordered" evidence="5">
    <location>
        <begin position="484"/>
        <end position="722"/>
    </location>
</feature>
<feature type="compositionally biased region" description="Basic and acidic residues" evidence="5">
    <location>
        <begin position="608"/>
        <end position="623"/>
    </location>
</feature>
<feature type="compositionally biased region" description="Basic residues" evidence="5">
    <location>
        <begin position="510"/>
        <end position="519"/>
    </location>
</feature>
<feature type="domain" description="RanBP2-type" evidence="6">
    <location>
        <begin position="949"/>
        <end position="978"/>
    </location>
</feature>
<dbReference type="Gene3D" id="4.10.1060.10">
    <property type="entry name" value="Zinc finger, RanBP2-type"/>
    <property type="match status" value="1"/>
</dbReference>
<evidence type="ECO:0000256" key="1">
    <source>
        <dbReference type="ARBA" id="ARBA00022723"/>
    </source>
</evidence>
<feature type="compositionally biased region" description="Polar residues" evidence="5">
    <location>
        <begin position="292"/>
        <end position="309"/>
    </location>
</feature>
<feature type="compositionally biased region" description="Polar residues" evidence="5">
    <location>
        <begin position="226"/>
        <end position="241"/>
    </location>
</feature>
<feature type="compositionally biased region" description="Polar residues" evidence="5">
    <location>
        <begin position="364"/>
        <end position="385"/>
    </location>
</feature>
<feature type="compositionally biased region" description="Acidic residues" evidence="5">
    <location>
        <begin position="593"/>
        <end position="602"/>
    </location>
</feature>
<keyword evidence="2 4" id="KW-0863">Zinc-finger</keyword>
<dbReference type="InterPro" id="IPR001876">
    <property type="entry name" value="Znf_RanBP2"/>
</dbReference>
<dbReference type="PROSITE" id="PS50199">
    <property type="entry name" value="ZF_RANBP2_2"/>
    <property type="match status" value="1"/>
</dbReference>
<accession>A0AAV5A8T3</accession>
<feature type="compositionally biased region" description="Low complexity" evidence="5">
    <location>
        <begin position="274"/>
        <end position="291"/>
    </location>
</feature>
<keyword evidence="8" id="KW-1185">Reference proteome</keyword>
<protein>
    <recommendedName>
        <fullName evidence="6">RanBP2-type domain-containing protein</fullName>
    </recommendedName>
</protein>
<dbReference type="GO" id="GO:0008270">
    <property type="term" value="F:zinc ion binding"/>
    <property type="evidence" value="ECO:0007669"/>
    <property type="project" value="UniProtKB-KW"/>
</dbReference>